<dbReference type="Proteomes" id="UP001303946">
    <property type="component" value="Chromosome"/>
</dbReference>
<keyword evidence="4" id="KW-1003">Cell membrane</keyword>
<evidence type="ECO:0000256" key="8">
    <source>
        <dbReference type="RuleBase" id="RU365088"/>
    </source>
</evidence>
<evidence type="ECO:0000259" key="9">
    <source>
        <dbReference type="PROSITE" id="PS50850"/>
    </source>
</evidence>
<dbReference type="RefSeq" id="WP_316702298.1">
    <property type="nucleotide sequence ID" value="NZ_CP136336.1"/>
</dbReference>
<dbReference type="Pfam" id="PF07690">
    <property type="entry name" value="MFS_1"/>
    <property type="match status" value="1"/>
</dbReference>
<feature type="transmembrane region" description="Helical" evidence="8">
    <location>
        <begin position="82"/>
        <end position="101"/>
    </location>
</feature>
<feature type="domain" description="Major facilitator superfamily (MFS) profile" evidence="9">
    <location>
        <begin position="16"/>
        <end position="401"/>
    </location>
</feature>
<gene>
    <name evidence="10" type="ORF">RXV79_04610</name>
</gene>
<feature type="transmembrane region" description="Helical" evidence="8">
    <location>
        <begin position="140"/>
        <end position="164"/>
    </location>
</feature>
<keyword evidence="5 8" id="KW-0812">Transmembrane</keyword>
<feature type="transmembrane region" description="Helical" evidence="8">
    <location>
        <begin position="54"/>
        <end position="70"/>
    </location>
</feature>
<dbReference type="PANTHER" id="PTHR23502:SF132">
    <property type="entry name" value="POLYAMINE TRANSPORTER 2-RELATED"/>
    <property type="match status" value="1"/>
</dbReference>
<feature type="transmembrane region" description="Helical" evidence="8">
    <location>
        <begin position="256"/>
        <end position="278"/>
    </location>
</feature>
<feature type="transmembrane region" description="Helical" evidence="8">
    <location>
        <begin position="350"/>
        <end position="370"/>
    </location>
</feature>
<dbReference type="InterPro" id="IPR036259">
    <property type="entry name" value="MFS_trans_sf"/>
</dbReference>
<evidence type="ECO:0000256" key="5">
    <source>
        <dbReference type="ARBA" id="ARBA00022692"/>
    </source>
</evidence>
<accession>A0ABZ0D2P2</accession>
<keyword evidence="6 8" id="KW-1133">Transmembrane helix</keyword>
<evidence type="ECO:0000256" key="2">
    <source>
        <dbReference type="ARBA" id="ARBA00006236"/>
    </source>
</evidence>
<feature type="transmembrane region" description="Helical" evidence="8">
    <location>
        <begin position="314"/>
        <end position="338"/>
    </location>
</feature>
<feature type="transmembrane region" description="Helical" evidence="8">
    <location>
        <begin position="290"/>
        <end position="308"/>
    </location>
</feature>
<proteinExistence type="inferred from homology"/>
<comment type="subcellular location">
    <subcellularLocation>
        <location evidence="8">Cell inner membrane</location>
        <topology evidence="8">Multi-pass membrane protein</topology>
    </subcellularLocation>
    <subcellularLocation>
        <location evidence="1">Cell membrane</location>
        <topology evidence="1">Multi-pass membrane protein</topology>
    </subcellularLocation>
</comment>
<dbReference type="SUPFAM" id="SSF103473">
    <property type="entry name" value="MFS general substrate transporter"/>
    <property type="match status" value="1"/>
</dbReference>
<feature type="transmembrane region" description="Helical" evidence="8">
    <location>
        <begin position="107"/>
        <end position="128"/>
    </location>
</feature>
<dbReference type="PROSITE" id="PS50850">
    <property type="entry name" value="MFS"/>
    <property type="match status" value="1"/>
</dbReference>
<keyword evidence="11" id="KW-1185">Reference proteome</keyword>
<comment type="caution">
    <text evidence="8">Lacks conserved residue(s) required for the propagation of feature annotation.</text>
</comment>
<dbReference type="Gene3D" id="1.20.1720.10">
    <property type="entry name" value="Multidrug resistance protein D"/>
    <property type="match status" value="1"/>
</dbReference>
<dbReference type="CDD" id="cd17320">
    <property type="entry name" value="MFS_MdfA_MDR_like"/>
    <property type="match status" value="1"/>
</dbReference>
<feature type="transmembrane region" description="Helical" evidence="8">
    <location>
        <begin position="376"/>
        <end position="396"/>
    </location>
</feature>
<feature type="transmembrane region" description="Helical" evidence="8">
    <location>
        <begin position="170"/>
        <end position="190"/>
    </location>
</feature>
<keyword evidence="8" id="KW-0997">Cell inner membrane</keyword>
<dbReference type="InterPro" id="IPR004812">
    <property type="entry name" value="Efflux_drug-R_Bcr/CmlA"/>
</dbReference>
<organism evidence="10 11">
    <name type="scientific">Piscinibacter gummiphilus</name>
    <dbReference type="NCBI Taxonomy" id="946333"/>
    <lineage>
        <taxon>Bacteria</taxon>
        <taxon>Pseudomonadati</taxon>
        <taxon>Pseudomonadota</taxon>
        <taxon>Betaproteobacteria</taxon>
        <taxon>Burkholderiales</taxon>
        <taxon>Sphaerotilaceae</taxon>
        <taxon>Piscinibacter</taxon>
    </lineage>
</organism>
<evidence type="ECO:0000256" key="7">
    <source>
        <dbReference type="ARBA" id="ARBA00023136"/>
    </source>
</evidence>
<feature type="transmembrane region" description="Helical" evidence="8">
    <location>
        <begin position="220"/>
        <end position="244"/>
    </location>
</feature>
<dbReference type="InterPro" id="IPR011701">
    <property type="entry name" value="MFS"/>
</dbReference>
<evidence type="ECO:0000256" key="4">
    <source>
        <dbReference type="ARBA" id="ARBA00022475"/>
    </source>
</evidence>
<comment type="similarity">
    <text evidence="2 8">Belongs to the major facilitator superfamily. Bcr/CmlA family.</text>
</comment>
<dbReference type="EMBL" id="CP136336">
    <property type="protein sequence ID" value="WOB09343.1"/>
    <property type="molecule type" value="Genomic_DNA"/>
</dbReference>
<dbReference type="InterPro" id="IPR020846">
    <property type="entry name" value="MFS_dom"/>
</dbReference>
<protein>
    <recommendedName>
        <fullName evidence="8">Bcr/CflA family efflux transporter</fullName>
    </recommendedName>
</protein>
<dbReference type="PANTHER" id="PTHR23502">
    <property type="entry name" value="MAJOR FACILITATOR SUPERFAMILY"/>
    <property type="match status" value="1"/>
</dbReference>
<keyword evidence="3 8" id="KW-0813">Transport</keyword>
<evidence type="ECO:0000256" key="1">
    <source>
        <dbReference type="ARBA" id="ARBA00004651"/>
    </source>
</evidence>
<evidence type="ECO:0000313" key="11">
    <source>
        <dbReference type="Proteomes" id="UP001303946"/>
    </source>
</evidence>
<keyword evidence="7 8" id="KW-0472">Membrane</keyword>
<evidence type="ECO:0000313" key="10">
    <source>
        <dbReference type="EMBL" id="WOB09343.1"/>
    </source>
</evidence>
<sequence length="401" mass="43547">MNPDAHTLWRAPRWALAFLLACLGMLGPFSIDTYLPAFTGIAQSVGATPVEMQQTLSAYLFGFALMNLFHGSLSDSLGRRPVVLWGIAVFTIASAGCALADHIGSLVFWRAVQGMSAGAGIVVSRAVIRDMFPPADAQRVMSQVTIYFGIAPAIAPMVGGFLFVHINWHAIFWFLTAIGVALWIANYKLLPETLHAEQKQPFNLRNLMRGYWTLGSNPRFLALALASGIPFNGMFLYVLSAPVFLGEHLALRPEQFFWFFLLTIAGIMGGAFVSGRLAGRVKPQHQIRHGFVIMLAVSLLNLALNLVFTPHVSWALFPIAVFAFGWALMVPVVTLLVLDLVPERRGMASSFQACVGSVANGIVAGVIAPLVMHSTLGLAVASLLMMSIGIVAWIWVKPRVT</sequence>
<name>A0ABZ0D2P2_9BURK</name>
<reference evidence="10 11" key="1">
    <citation type="submission" date="2023-10" db="EMBL/GenBank/DDBJ databases">
        <title>Bacteria for the degradation of biodegradable plastic PBAT(Polybutylene adipate terephthalate).</title>
        <authorList>
            <person name="Weon H.-Y."/>
            <person name="Yeon J."/>
        </authorList>
    </citation>
    <scope>NUCLEOTIDE SEQUENCE [LARGE SCALE GENOMIC DNA]</scope>
    <source>
        <strain evidence="10 11">SBD 7-3</strain>
    </source>
</reference>
<dbReference type="NCBIfam" id="TIGR00710">
    <property type="entry name" value="efflux_Bcr_CflA"/>
    <property type="match status" value="1"/>
</dbReference>
<evidence type="ECO:0000256" key="3">
    <source>
        <dbReference type="ARBA" id="ARBA00022448"/>
    </source>
</evidence>
<evidence type="ECO:0000256" key="6">
    <source>
        <dbReference type="ARBA" id="ARBA00022989"/>
    </source>
</evidence>